<dbReference type="GO" id="GO:0016559">
    <property type="term" value="P:peroxisome fission"/>
    <property type="evidence" value="ECO:0007669"/>
    <property type="project" value="TreeGrafter"/>
</dbReference>
<keyword evidence="4" id="KW-1185">Reference proteome</keyword>
<dbReference type="STRING" id="1764295.A0A5B8MPY6"/>
<dbReference type="PANTHER" id="PTHR13247">
    <property type="entry name" value="TETRATRICOPEPTIDE REPEAT PROTEIN 11 TPR REPEAT PROTEIN 11"/>
    <property type="match status" value="1"/>
</dbReference>
<gene>
    <name evidence="3" type="ORF">A3770_07p50010</name>
    <name evidence="2" type="ORF">CPRI1469_LOCUS4311</name>
</gene>
<dbReference type="InterPro" id="IPR028061">
    <property type="entry name" value="Fis1_TPR_C"/>
</dbReference>
<dbReference type="GO" id="GO:0005741">
    <property type="term" value="C:mitochondrial outer membrane"/>
    <property type="evidence" value="ECO:0007669"/>
    <property type="project" value="TreeGrafter"/>
</dbReference>
<dbReference type="Gene3D" id="1.25.40.10">
    <property type="entry name" value="Tetratricopeptide repeat domain"/>
    <property type="match status" value="1"/>
</dbReference>
<dbReference type="PANTHER" id="PTHR13247:SF0">
    <property type="entry name" value="MITOCHONDRIAL FISSION 1 PROTEIN"/>
    <property type="match status" value="1"/>
</dbReference>
<evidence type="ECO:0008006" key="5">
    <source>
        <dbReference type="Google" id="ProtNLM"/>
    </source>
</evidence>
<organism evidence="3 4">
    <name type="scientific">Chloropicon primus</name>
    <dbReference type="NCBI Taxonomy" id="1764295"/>
    <lineage>
        <taxon>Eukaryota</taxon>
        <taxon>Viridiplantae</taxon>
        <taxon>Chlorophyta</taxon>
        <taxon>Chloropicophyceae</taxon>
        <taxon>Chloropicales</taxon>
        <taxon>Chloropicaceae</taxon>
        <taxon>Chloropicon</taxon>
    </lineage>
</organism>
<name>A0A5B8MPY6_9CHLO</name>
<keyword evidence="1" id="KW-0472">Membrane</keyword>
<reference evidence="2" key="2">
    <citation type="submission" date="2021-01" db="EMBL/GenBank/DDBJ databases">
        <authorList>
            <person name="Corre E."/>
            <person name="Pelletier E."/>
            <person name="Niang G."/>
            <person name="Scheremetjew M."/>
            <person name="Finn R."/>
            <person name="Kale V."/>
            <person name="Holt S."/>
            <person name="Cochrane G."/>
            <person name="Meng A."/>
            <person name="Brown T."/>
            <person name="Cohen L."/>
        </authorList>
    </citation>
    <scope>NUCLEOTIDE SEQUENCE</scope>
    <source>
        <strain evidence="2">CCMP1205</strain>
    </source>
</reference>
<dbReference type="GO" id="GO:0005778">
    <property type="term" value="C:peroxisomal membrane"/>
    <property type="evidence" value="ECO:0007669"/>
    <property type="project" value="TreeGrafter"/>
</dbReference>
<reference evidence="3 4" key="1">
    <citation type="submission" date="2018-07" db="EMBL/GenBank/DDBJ databases">
        <title>The complete nuclear genome of the prasinophyte Chloropicon primus (CCMP1205).</title>
        <authorList>
            <person name="Pombert J.-F."/>
            <person name="Otis C."/>
            <person name="Turmel M."/>
            <person name="Lemieux C."/>
        </authorList>
    </citation>
    <scope>NUCLEOTIDE SEQUENCE [LARGE SCALE GENOMIC DNA]</scope>
    <source>
        <strain evidence="3 4">CCMP1205</strain>
    </source>
</reference>
<dbReference type="Proteomes" id="UP000316726">
    <property type="component" value="Chromosome 7"/>
</dbReference>
<keyword evidence="1" id="KW-0812">Transmembrane</keyword>
<dbReference type="InterPro" id="IPR016543">
    <property type="entry name" value="Fis1"/>
</dbReference>
<dbReference type="AlphaFoldDB" id="A0A5B8MPY6"/>
<feature type="transmembrane region" description="Helical" evidence="1">
    <location>
        <begin position="132"/>
        <end position="153"/>
    </location>
</feature>
<dbReference type="GO" id="GO:0000422">
    <property type="term" value="P:autophagy of mitochondrion"/>
    <property type="evidence" value="ECO:0007669"/>
    <property type="project" value="TreeGrafter"/>
</dbReference>
<dbReference type="InterPro" id="IPR011990">
    <property type="entry name" value="TPR-like_helical_dom_sf"/>
</dbReference>
<keyword evidence="1" id="KW-1133">Transmembrane helix</keyword>
<evidence type="ECO:0000256" key="1">
    <source>
        <dbReference type="SAM" id="Phobius"/>
    </source>
</evidence>
<dbReference type="GO" id="GO:0000266">
    <property type="term" value="P:mitochondrial fission"/>
    <property type="evidence" value="ECO:0007669"/>
    <property type="project" value="InterPro"/>
</dbReference>
<dbReference type="SUPFAM" id="SSF48452">
    <property type="entry name" value="TPR-like"/>
    <property type="match status" value="1"/>
</dbReference>
<proteinExistence type="predicted"/>
<evidence type="ECO:0000313" key="3">
    <source>
        <dbReference type="EMBL" id="QDZ22483.1"/>
    </source>
</evidence>
<protein>
    <recommendedName>
        <fullName evidence="5">Mitochondrial fission 1 protein</fullName>
    </recommendedName>
</protein>
<dbReference type="Pfam" id="PF14853">
    <property type="entry name" value="Fis1_TPR_C"/>
    <property type="match status" value="1"/>
</dbReference>
<dbReference type="EMBL" id="HBHL01006741">
    <property type="protein sequence ID" value="CAD9715456.1"/>
    <property type="molecule type" value="Transcribed_RNA"/>
</dbReference>
<evidence type="ECO:0000313" key="4">
    <source>
        <dbReference type="Proteomes" id="UP000316726"/>
    </source>
</evidence>
<evidence type="ECO:0000313" key="2">
    <source>
        <dbReference type="EMBL" id="CAD9715456.1"/>
    </source>
</evidence>
<sequence length="155" mass="17194">MEGKEGLPVADTTVVAHLEYEAARIATNEPEQAFSAKMRLAWALAHSERGRVDYERATRMIEDMMEVTSDVKREDREVMNELLYLKAVANLNTDDLITAHYTVTKLLERSPRSNQGNALKGRINNEILKKGLAGIGILAGVVTVGVTLAMRLAKR</sequence>
<dbReference type="EMBL" id="CP031040">
    <property type="protein sequence ID" value="QDZ22483.1"/>
    <property type="molecule type" value="Genomic_DNA"/>
</dbReference>
<accession>A0A5B8MPY6</accession>